<name>A0ABY9AK71_PARCI</name>
<organism evidence="2 3">
    <name type="scientific">Paracidovorax citrulli</name>
    <name type="common">Acidovorax citrulli</name>
    <dbReference type="NCBI Taxonomy" id="80869"/>
    <lineage>
        <taxon>Bacteria</taxon>
        <taxon>Pseudomonadati</taxon>
        <taxon>Pseudomonadota</taxon>
        <taxon>Betaproteobacteria</taxon>
        <taxon>Burkholderiales</taxon>
        <taxon>Comamonadaceae</taxon>
        <taxon>Paracidovorax</taxon>
    </lineage>
</organism>
<gene>
    <name evidence="2" type="ORF">QRO08_16020</name>
</gene>
<evidence type="ECO:0000313" key="3">
    <source>
        <dbReference type="Proteomes" id="UP001242732"/>
    </source>
</evidence>
<evidence type="ECO:0000313" key="2">
    <source>
        <dbReference type="EMBL" id="WIY47335.1"/>
    </source>
</evidence>
<dbReference type="RefSeq" id="WP_041827319.1">
    <property type="nucleotide sequence ID" value="NZ_CP023687.1"/>
</dbReference>
<keyword evidence="3" id="KW-1185">Reference proteome</keyword>
<protein>
    <submittedName>
        <fullName evidence="2">Uncharacterized protein</fullName>
    </submittedName>
</protein>
<evidence type="ECO:0000256" key="1">
    <source>
        <dbReference type="SAM" id="MobiDB-lite"/>
    </source>
</evidence>
<accession>A0ABY9AK71</accession>
<sequence>MTTNTDTTDHTAARTTWVEQCAARFIFRGGLDAAGATDFAEACAEQEADINGPDPAEWEKPEDVADEDMSCWGE</sequence>
<feature type="compositionally biased region" description="Acidic residues" evidence="1">
    <location>
        <begin position="64"/>
        <end position="74"/>
    </location>
</feature>
<feature type="region of interest" description="Disordered" evidence="1">
    <location>
        <begin position="44"/>
        <end position="74"/>
    </location>
</feature>
<reference evidence="2 3" key="1">
    <citation type="submission" date="2023-06" db="EMBL/GenBank/DDBJ databases">
        <authorList>
            <person name="Ham H."/>
            <person name="Park D.S."/>
        </authorList>
    </citation>
    <scope>NUCLEOTIDE SEQUENCE [LARGE SCALE GENOMIC DNA]</scope>
    <source>
        <strain evidence="2 3">KACC 17005</strain>
    </source>
</reference>
<dbReference type="EMBL" id="CP127363">
    <property type="protein sequence ID" value="WIY47335.1"/>
    <property type="molecule type" value="Genomic_DNA"/>
</dbReference>
<proteinExistence type="predicted"/>
<dbReference type="Proteomes" id="UP001242732">
    <property type="component" value="Chromosome"/>
</dbReference>